<evidence type="ECO:0000313" key="2">
    <source>
        <dbReference type="Proteomes" id="UP000799428"/>
    </source>
</evidence>
<reference evidence="1" key="1">
    <citation type="journal article" date="2020" name="Stud. Mycol.">
        <title>101 Dothideomycetes genomes: a test case for predicting lifestyles and emergence of pathogens.</title>
        <authorList>
            <person name="Haridas S."/>
            <person name="Albert R."/>
            <person name="Binder M."/>
            <person name="Bloem J."/>
            <person name="Labutti K."/>
            <person name="Salamov A."/>
            <person name="Andreopoulos B."/>
            <person name="Baker S."/>
            <person name="Barry K."/>
            <person name="Bills G."/>
            <person name="Bluhm B."/>
            <person name="Cannon C."/>
            <person name="Castanera R."/>
            <person name="Culley D."/>
            <person name="Daum C."/>
            <person name="Ezra D."/>
            <person name="Gonzalez J."/>
            <person name="Henrissat B."/>
            <person name="Kuo A."/>
            <person name="Liang C."/>
            <person name="Lipzen A."/>
            <person name="Lutzoni F."/>
            <person name="Magnuson J."/>
            <person name="Mondo S."/>
            <person name="Nolan M."/>
            <person name="Ohm R."/>
            <person name="Pangilinan J."/>
            <person name="Park H.-J."/>
            <person name="Ramirez L."/>
            <person name="Alfaro M."/>
            <person name="Sun H."/>
            <person name="Tritt A."/>
            <person name="Yoshinaga Y."/>
            <person name="Zwiers L.-H."/>
            <person name="Turgeon B."/>
            <person name="Goodwin S."/>
            <person name="Spatafora J."/>
            <person name="Crous P."/>
            <person name="Grigoriev I."/>
        </authorList>
    </citation>
    <scope>NUCLEOTIDE SEQUENCE</scope>
    <source>
        <strain evidence="1">CBS 279.74</strain>
    </source>
</reference>
<proteinExistence type="predicted"/>
<protein>
    <submittedName>
        <fullName evidence="1">Uncharacterized protein</fullName>
    </submittedName>
</protein>
<organism evidence="1 2">
    <name type="scientific">Pleomassaria siparia CBS 279.74</name>
    <dbReference type="NCBI Taxonomy" id="1314801"/>
    <lineage>
        <taxon>Eukaryota</taxon>
        <taxon>Fungi</taxon>
        <taxon>Dikarya</taxon>
        <taxon>Ascomycota</taxon>
        <taxon>Pezizomycotina</taxon>
        <taxon>Dothideomycetes</taxon>
        <taxon>Pleosporomycetidae</taxon>
        <taxon>Pleosporales</taxon>
        <taxon>Pleomassariaceae</taxon>
        <taxon>Pleomassaria</taxon>
    </lineage>
</organism>
<accession>A0A6G1KEY9</accession>
<evidence type="ECO:0000313" key="1">
    <source>
        <dbReference type="EMBL" id="KAF2711340.1"/>
    </source>
</evidence>
<sequence>MLLSCGILARRAKGGTSNYYGKRISTCSGQLRPSDLFVGKRRKRIQSSVSSIKATPPSYMGLAINVILCIHSF</sequence>
<gene>
    <name evidence="1" type="ORF">K504DRAFT_217424</name>
</gene>
<dbReference type="AlphaFoldDB" id="A0A6G1KEY9"/>
<dbReference type="Proteomes" id="UP000799428">
    <property type="component" value="Unassembled WGS sequence"/>
</dbReference>
<dbReference type="EMBL" id="MU005767">
    <property type="protein sequence ID" value="KAF2711340.1"/>
    <property type="molecule type" value="Genomic_DNA"/>
</dbReference>
<keyword evidence="2" id="KW-1185">Reference proteome</keyword>
<name>A0A6G1KEY9_9PLEO</name>